<dbReference type="PROSITE" id="PS00108">
    <property type="entry name" value="PROTEIN_KINASE_ST"/>
    <property type="match status" value="1"/>
</dbReference>
<dbReference type="InterPro" id="IPR011009">
    <property type="entry name" value="Kinase-like_dom_sf"/>
</dbReference>
<feature type="binding site" evidence="3">
    <location>
        <position position="45"/>
    </location>
    <ligand>
        <name>ATP</name>
        <dbReference type="ChEBI" id="CHEBI:30616"/>
    </ligand>
</feature>
<dbReference type="GO" id="GO:0004674">
    <property type="term" value="F:protein serine/threonine kinase activity"/>
    <property type="evidence" value="ECO:0007669"/>
    <property type="project" value="UniProtKB-KW"/>
</dbReference>
<evidence type="ECO:0000313" key="6">
    <source>
        <dbReference type="EnsemblMetazoa" id="CLYHEMP013831.1"/>
    </source>
</evidence>
<dbReference type="PROSITE" id="PS00107">
    <property type="entry name" value="PROTEIN_KINASE_ATP"/>
    <property type="match status" value="1"/>
</dbReference>
<keyword evidence="2 3" id="KW-0067">ATP-binding</keyword>
<dbReference type="InterPro" id="IPR017441">
    <property type="entry name" value="Protein_kinase_ATP_BS"/>
</dbReference>
<dbReference type="InterPro" id="IPR008271">
    <property type="entry name" value="Ser/Thr_kinase_AS"/>
</dbReference>
<dbReference type="GO" id="GO:0005737">
    <property type="term" value="C:cytoplasm"/>
    <property type="evidence" value="ECO:0007669"/>
    <property type="project" value="TreeGrafter"/>
</dbReference>
<accession>A0A7M5WWD6</accession>
<protein>
    <recommendedName>
        <fullName evidence="5">Protein kinase domain-containing protein</fullName>
    </recommendedName>
</protein>
<evidence type="ECO:0000256" key="3">
    <source>
        <dbReference type="PROSITE-ProRule" id="PRU10141"/>
    </source>
</evidence>
<dbReference type="PANTHER" id="PTHR24348">
    <property type="entry name" value="SERINE/THREONINE-PROTEIN KINASE UNC-51-RELATED"/>
    <property type="match status" value="1"/>
</dbReference>
<dbReference type="InterPro" id="IPR000719">
    <property type="entry name" value="Prot_kinase_dom"/>
</dbReference>
<keyword evidence="7" id="KW-1185">Reference proteome</keyword>
<dbReference type="GO" id="GO:0005524">
    <property type="term" value="F:ATP binding"/>
    <property type="evidence" value="ECO:0007669"/>
    <property type="project" value="UniProtKB-UniRule"/>
</dbReference>
<dbReference type="OrthoDB" id="6019947at2759"/>
<evidence type="ECO:0000256" key="2">
    <source>
        <dbReference type="ARBA" id="ARBA00022840"/>
    </source>
</evidence>
<dbReference type="GeneID" id="136821755"/>
<reference evidence="6" key="1">
    <citation type="submission" date="2021-01" db="UniProtKB">
        <authorList>
            <consortium name="EnsemblMetazoa"/>
        </authorList>
    </citation>
    <scope>IDENTIFICATION</scope>
</reference>
<comment type="similarity">
    <text evidence="4">Belongs to the protein kinase superfamily.</text>
</comment>
<evidence type="ECO:0000313" key="7">
    <source>
        <dbReference type="Proteomes" id="UP000594262"/>
    </source>
</evidence>
<keyword evidence="4" id="KW-0808">Transferase</keyword>
<dbReference type="Proteomes" id="UP000594262">
    <property type="component" value="Unplaced"/>
</dbReference>
<keyword evidence="4" id="KW-0723">Serine/threonine-protein kinase</keyword>
<dbReference type="SMART" id="SM00220">
    <property type="entry name" value="S_TKc"/>
    <property type="match status" value="1"/>
</dbReference>
<dbReference type="PROSITE" id="PS50011">
    <property type="entry name" value="PROTEIN_KINASE_DOM"/>
    <property type="match status" value="1"/>
</dbReference>
<dbReference type="AlphaFoldDB" id="A0A7M5WWD6"/>
<sequence>MNTQELECLYKGFSLGRSLGEGANGKVRLATYAKLNVPGDALAAKLRVKGTNKVAIKIMPKRNEAEISNEFKAMRRAKGSANIVEIYGKFNGIENTYLIMEFCHGGDLTNHLETVYKDSPYLSESKAKEYFRSIATGVKYCHDHGIAHRDLKFENVLVDRYGVVKLADFGSAEFPDHYPDGLLDTFIGTPSYMAPEVVLGYLDKGQAYDGYKADSWSVGIILFKLLTGKQPYAPLPWQLLYNLIQKKTFKQRLPADVNLTPECINLLGRLLDRDAKSRASLQEILEHPWLKLEEVDEKKKNVPVKLMDEKRPLQVQKQSQDVRAKNGNNALNTLIVVKGKIVHRDERKPFRRAFYPNGHHFTPQEWWE</sequence>
<dbReference type="FunFam" id="1.10.510.10:FF:000571">
    <property type="entry name" value="Maternal embryonic leucine zipper kinase"/>
    <property type="match status" value="1"/>
</dbReference>
<proteinExistence type="inferred from homology"/>
<dbReference type="GO" id="GO:0006914">
    <property type="term" value="P:autophagy"/>
    <property type="evidence" value="ECO:0007669"/>
    <property type="project" value="UniProtKB-ARBA"/>
</dbReference>
<keyword evidence="1 3" id="KW-0547">Nucleotide-binding</keyword>
<dbReference type="GO" id="GO:0010506">
    <property type="term" value="P:regulation of autophagy"/>
    <property type="evidence" value="ECO:0007669"/>
    <property type="project" value="InterPro"/>
</dbReference>
<keyword evidence="4" id="KW-0418">Kinase</keyword>
<evidence type="ECO:0000256" key="4">
    <source>
        <dbReference type="RuleBase" id="RU000304"/>
    </source>
</evidence>
<dbReference type="RefSeq" id="XP_066934067.1">
    <property type="nucleotide sequence ID" value="XM_067077966.1"/>
</dbReference>
<dbReference type="Gene3D" id="1.10.510.10">
    <property type="entry name" value="Transferase(Phosphotransferase) domain 1"/>
    <property type="match status" value="1"/>
</dbReference>
<evidence type="ECO:0000259" key="5">
    <source>
        <dbReference type="PROSITE" id="PS50011"/>
    </source>
</evidence>
<organism evidence="6 7">
    <name type="scientific">Clytia hemisphaerica</name>
    <dbReference type="NCBI Taxonomy" id="252671"/>
    <lineage>
        <taxon>Eukaryota</taxon>
        <taxon>Metazoa</taxon>
        <taxon>Cnidaria</taxon>
        <taxon>Hydrozoa</taxon>
        <taxon>Hydroidolina</taxon>
        <taxon>Leptothecata</taxon>
        <taxon>Obeliida</taxon>
        <taxon>Clytiidae</taxon>
        <taxon>Clytia</taxon>
    </lineage>
</organism>
<evidence type="ECO:0000256" key="1">
    <source>
        <dbReference type="ARBA" id="ARBA00022741"/>
    </source>
</evidence>
<dbReference type="PANTHER" id="PTHR24348:SF68">
    <property type="entry name" value="SERINE_THREONINE-PROTEIN KINASE ATG1C"/>
    <property type="match status" value="1"/>
</dbReference>
<dbReference type="Pfam" id="PF00069">
    <property type="entry name" value="Pkinase"/>
    <property type="match status" value="1"/>
</dbReference>
<dbReference type="InterPro" id="IPR045269">
    <property type="entry name" value="Atg1-like"/>
</dbReference>
<feature type="domain" description="Protein kinase" evidence="5">
    <location>
        <begin position="13"/>
        <end position="290"/>
    </location>
</feature>
<name>A0A7M5WWD6_9CNID</name>
<dbReference type="EnsemblMetazoa" id="CLYHEMT013831.1">
    <property type="protein sequence ID" value="CLYHEMP013831.1"/>
    <property type="gene ID" value="CLYHEMG013831"/>
</dbReference>
<dbReference type="SUPFAM" id="SSF56112">
    <property type="entry name" value="Protein kinase-like (PK-like)"/>
    <property type="match status" value="1"/>
</dbReference>